<gene>
    <name evidence="4" type="primary">ubiG</name>
    <name evidence="4" type="ordered locus">Bd3625</name>
</gene>
<evidence type="ECO:0000256" key="2">
    <source>
        <dbReference type="SAM" id="MobiDB-lite"/>
    </source>
</evidence>
<dbReference type="eggNOG" id="COG2227">
    <property type="taxonomic scope" value="Bacteria"/>
</dbReference>
<dbReference type="CDD" id="cd02440">
    <property type="entry name" value="AdoMet_MTases"/>
    <property type="match status" value="1"/>
</dbReference>
<evidence type="ECO:0000313" key="5">
    <source>
        <dbReference type="Proteomes" id="UP000008080"/>
    </source>
</evidence>
<dbReference type="EMBL" id="BX842656">
    <property type="protein sequence ID" value="CAE81003.1"/>
    <property type="molecule type" value="Genomic_DNA"/>
</dbReference>
<dbReference type="InterPro" id="IPR029063">
    <property type="entry name" value="SAM-dependent_MTases_sf"/>
</dbReference>
<keyword evidence="5" id="KW-1185">Reference proteome</keyword>
<evidence type="ECO:0000259" key="3">
    <source>
        <dbReference type="Pfam" id="PF08241"/>
    </source>
</evidence>
<dbReference type="STRING" id="264462.Bd3625"/>
<dbReference type="HOGENOM" id="CLU_042432_4_1_7"/>
<accession>Q6MHC4</accession>
<feature type="domain" description="Methyltransferase type 11" evidence="3">
    <location>
        <begin position="89"/>
        <end position="182"/>
    </location>
</feature>
<keyword evidence="4" id="KW-0489">Methyltransferase</keyword>
<dbReference type="KEGG" id="bba:Bd3625"/>
<organism evidence="4 5">
    <name type="scientific">Bdellovibrio bacteriovorus (strain ATCC 15356 / DSM 50701 / NCIMB 9529 / HD100)</name>
    <dbReference type="NCBI Taxonomy" id="264462"/>
    <lineage>
        <taxon>Bacteria</taxon>
        <taxon>Pseudomonadati</taxon>
        <taxon>Bdellovibrionota</taxon>
        <taxon>Bdellovibrionia</taxon>
        <taxon>Bdellovibrionales</taxon>
        <taxon>Pseudobdellovibrionaceae</taxon>
        <taxon>Bdellovibrio</taxon>
    </lineage>
</organism>
<reference evidence="4 5" key="1">
    <citation type="journal article" date="2004" name="Science">
        <title>A predator unmasked: life cycle of Bdellovibrio bacteriovorus from a genomic perspective.</title>
        <authorList>
            <person name="Rendulic S."/>
            <person name="Jagtap P."/>
            <person name="Rosinus A."/>
            <person name="Eppinger M."/>
            <person name="Baar C."/>
            <person name="Lanz C."/>
            <person name="Keller H."/>
            <person name="Lambert C."/>
            <person name="Evans K.J."/>
            <person name="Goesmann A."/>
            <person name="Meyer F."/>
            <person name="Sockett R.E."/>
            <person name="Schuster S.C."/>
        </authorList>
    </citation>
    <scope>NUCLEOTIDE SEQUENCE [LARGE SCALE GENOMIC DNA]</scope>
    <source>
        <strain evidence="5">ATCC 15356 / DSM 50701 / NCIMB 9529 / HD100</strain>
    </source>
</reference>
<name>Q6MHC4_BDEBA</name>
<protein>
    <submittedName>
        <fullName evidence="4">3-demethylubiquinone-9 3-methyltransferase</fullName>
        <ecNumber evidence="4">2.1.1.64</ecNumber>
    </submittedName>
</protein>
<proteinExistence type="predicted"/>
<sequence>MILTTGLRQTSNCPEPLDSFGKDREVDVDMELAKVDREIVNNEAYDHLADRWYEAQDDPIALLRNQHKVEMPWILESIRRNIGYKAEILDMGCGAGFLANDLAAAGHKVTGIDLSTSSLKVAESRDLTHSVHYRQGDVYQVPFPNESFDVVAAMDLLEHVSDPQRVIAEASRVLRPGGLFFFNTFNKNPLAWLVVIKGMEWFVKNTPNDYHVYSLFIEPKKLKLWLEDFSLDTQEIRGIRPVFMQKALWQLIRTGEVPKDFKFTFSRAPLIAYTGFAKKSRGFN</sequence>
<keyword evidence="1" id="KW-0831">Ubiquinone biosynthesis</keyword>
<keyword evidence="4" id="KW-0808">Transferase</keyword>
<dbReference type="SUPFAM" id="SSF53335">
    <property type="entry name" value="S-adenosyl-L-methionine-dependent methyltransferases"/>
    <property type="match status" value="1"/>
</dbReference>
<dbReference type="AlphaFoldDB" id="Q6MHC4"/>
<dbReference type="PANTHER" id="PTHR43464">
    <property type="entry name" value="METHYLTRANSFERASE"/>
    <property type="match status" value="1"/>
</dbReference>
<dbReference type="PANTHER" id="PTHR43464:SF23">
    <property type="entry name" value="JUVENILE HORMONE ACID O-METHYLTRANSFERASE"/>
    <property type="match status" value="1"/>
</dbReference>
<dbReference type="NCBIfam" id="TIGR01983">
    <property type="entry name" value="UbiG"/>
    <property type="match status" value="1"/>
</dbReference>
<feature type="region of interest" description="Disordered" evidence="2">
    <location>
        <begin position="1"/>
        <end position="20"/>
    </location>
</feature>
<feature type="compositionally biased region" description="Polar residues" evidence="2">
    <location>
        <begin position="1"/>
        <end position="13"/>
    </location>
</feature>
<dbReference type="Pfam" id="PF08241">
    <property type="entry name" value="Methyltransf_11"/>
    <property type="match status" value="1"/>
</dbReference>
<dbReference type="GO" id="GO:0061542">
    <property type="term" value="F:3-demethylubiquinol 3-O-methyltransferase activity"/>
    <property type="evidence" value="ECO:0007669"/>
    <property type="project" value="UniProtKB-EC"/>
</dbReference>
<evidence type="ECO:0000256" key="1">
    <source>
        <dbReference type="ARBA" id="ARBA00022688"/>
    </source>
</evidence>
<dbReference type="GO" id="GO:0032259">
    <property type="term" value="P:methylation"/>
    <property type="evidence" value="ECO:0007669"/>
    <property type="project" value="UniProtKB-KW"/>
</dbReference>
<dbReference type="InterPro" id="IPR010233">
    <property type="entry name" value="UbiG_MeTrfase"/>
</dbReference>
<dbReference type="Gene3D" id="3.40.50.150">
    <property type="entry name" value="Vaccinia Virus protein VP39"/>
    <property type="match status" value="1"/>
</dbReference>
<dbReference type="GO" id="GO:0010420">
    <property type="term" value="F:polyprenyldihydroxybenzoate methyltransferase activity"/>
    <property type="evidence" value="ECO:0007669"/>
    <property type="project" value="InterPro"/>
</dbReference>
<evidence type="ECO:0000313" key="4">
    <source>
        <dbReference type="EMBL" id="CAE81003.1"/>
    </source>
</evidence>
<keyword evidence="4" id="KW-0830">Ubiquinone</keyword>
<dbReference type="InterPro" id="IPR013216">
    <property type="entry name" value="Methyltransf_11"/>
</dbReference>
<dbReference type="EC" id="2.1.1.64" evidence="4"/>
<dbReference type="Proteomes" id="UP000008080">
    <property type="component" value="Chromosome"/>
</dbReference>